<sequence length="145" mass="16459">MTPLPRQRLLACFCRCYSTRYGSRYASHHLLANRALAAAVRLLSLQITSSHRRSQPPPPAPRWERPSCRPTPISVLSRCCSASRGGACSSFNLSRHWKLHTKSSGMNRILDPLLHIYIMMTSNYVLLNPEEKTDKTIVQKCRCCC</sequence>
<dbReference type="Gramene" id="OBART04G16470.1">
    <property type="protein sequence ID" value="OBART04G16470.1"/>
    <property type="gene ID" value="OBART04G16470"/>
</dbReference>
<dbReference type="PaxDb" id="65489-OBART04G16470.1"/>
<dbReference type="EnsemblPlants" id="OBART04G16470.1">
    <property type="protein sequence ID" value="OBART04G16470.1"/>
    <property type="gene ID" value="OBART04G16470"/>
</dbReference>
<keyword evidence="2" id="KW-1185">Reference proteome</keyword>
<dbReference type="Proteomes" id="UP000026960">
    <property type="component" value="Chromosome 4"/>
</dbReference>
<evidence type="ECO:0000313" key="1">
    <source>
        <dbReference type="EnsemblPlants" id="OBART04G16470.1"/>
    </source>
</evidence>
<protein>
    <submittedName>
        <fullName evidence="1">Uncharacterized protein</fullName>
    </submittedName>
</protein>
<name>A0A0D3FX70_9ORYZ</name>
<evidence type="ECO:0000313" key="2">
    <source>
        <dbReference type="Proteomes" id="UP000026960"/>
    </source>
</evidence>
<dbReference type="HOGENOM" id="CLU_1789868_0_0_1"/>
<proteinExistence type="predicted"/>
<accession>A0A0D3FX70</accession>
<dbReference type="AlphaFoldDB" id="A0A0D3FX70"/>
<reference evidence="1" key="2">
    <citation type="submission" date="2015-03" db="UniProtKB">
        <authorList>
            <consortium name="EnsemblPlants"/>
        </authorList>
    </citation>
    <scope>IDENTIFICATION</scope>
</reference>
<reference evidence="1" key="1">
    <citation type="journal article" date="2009" name="Rice">
        <title>De Novo Next Generation Sequencing of Plant Genomes.</title>
        <authorList>
            <person name="Rounsley S."/>
            <person name="Marri P.R."/>
            <person name="Yu Y."/>
            <person name="He R."/>
            <person name="Sisneros N."/>
            <person name="Goicoechea J.L."/>
            <person name="Lee S.J."/>
            <person name="Angelova A."/>
            <person name="Kudrna D."/>
            <person name="Luo M."/>
            <person name="Affourtit J."/>
            <person name="Desany B."/>
            <person name="Knight J."/>
            <person name="Niazi F."/>
            <person name="Egholm M."/>
            <person name="Wing R.A."/>
        </authorList>
    </citation>
    <scope>NUCLEOTIDE SEQUENCE [LARGE SCALE GENOMIC DNA]</scope>
    <source>
        <strain evidence="1">cv. IRGC 105608</strain>
    </source>
</reference>
<organism evidence="1">
    <name type="scientific">Oryza barthii</name>
    <dbReference type="NCBI Taxonomy" id="65489"/>
    <lineage>
        <taxon>Eukaryota</taxon>
        <taxon>Viridiplantae</taxon>
        <taxon>Streptophyta</taxon>
        <taxon>Embryophyta</taxon>
        <taxon>Tracheophyta</taxon>
        <taxon>Spermatophyta</taxon>
        <taxon>Magnoliopsida</taxon>
        <taxon>Liliopsida</taxon>
        <taxon>Poales</taxon>
        <taxon>Poaceae</taxon>
        <taxon>BOP clade</taxon>
        <taxon>Oryzoideae</taxon>
        <taxon>Oryzeae</taxon>
        <taxon>Oryzinae</taxon>
        <taxon>Oryza</taxon>
    </lineage>
</organism>